<dbReference type="GO" id="GO:0006355">
    <property type="term" value="P:regulation of DNA-templated transcription"/>
    <property type="evidence" value="ECO:0007669"/>
    <property type="project" value="InterPro"/>
</dbReference>
<dbReference type="InterPro" id="IPR000792">
    <property type="entry name" value="Tscrpt_reg_LuxR_C"/>
</dbReference>
<protein>
    <submittedName>
        <fullName evidence="6">Regulatory LuxR family protein</fullName>
    </submittedName>
</protein>
<dbReference type="Proteomes" id="UP000295444">
    <property type="component" value="Unassembled WGS sequence"/>
</dbReference>
<gene>
    <name evidence="6" type="ORF">EV186_101333</name>
</gene>
<dbReference type="OrthoDB" id="134933at2"/>
<feature type="domain" description="HTH luxR-type" evidence="5">
    <location>
        <begin position="802"/>
        <end position="867"/>
    </location>
</feature>
<evidence type="ECO:0000256" key="1">
    <source>
        <dbReference type="ARBA" id="ARBA00023015"/>
    </source>
</evidence>
<dbReference type="PROSITE" id="PS00622">
    <property type="entry name" value="HTH_LUXR_1"/>
    <property type="match status" value="1"/>
</dbReference>
<evidence type="ECO:0000256" key="2">
    <source>
        <dbReference type="ARBA" id="ARBA00023125"/>
    </source>
</evidence>
<dbReference type="InterPro" id="IPR016032">
    <property type="entry name" value="Sig_transdc_resp-reg_C-effctor"/>
</dbReference>
<dbReference type="Pfam" id="PF00196">
    <property type="entry name" value="GerE"/>
    <property type="match status" value="1"/>
</dbReference>
<sequence>MILSERQHASEVVSDFTGSTDGSGSGLVLVNGGPGTGKTTVVHDIVAAAARAGALLLSATGSRAERAFPTGVLTQLLHGQSFEVTERVAQLAKAYTADPGDGDLIRQLDEVCGVVLDLAVTQPVVVTVDDVQFADTASLLFLLCLRRRMTASRVLMVLAESDLSQPTFPMFRAEITRAPHRRVRLEALSRESVEALASARLGADVAHRFGAELHRISGGNPMLVNALADDLAGATECEVGVAFREAVLACAQRWESPLVQIARSVAILDSAESAALTTSLLGITTETVEHAIGVLTAAGLLTDGRFRHPAAAAAVLDSMSTSDRARLHLGVAALLHQCGSPADEVAEHLMAAGEVDGDWSHAVLREAAEHALAGDEVSFAVRCLEFALQVARADEDRLIIVQLLVPALWRVNPAATAAYLPPLKAALNDGDLAPRDALTMAEHFLWTGDVGAVTLALTALNKSAGPQHAQVVAELWLAYHWFYGSSRGCFADAGAELPSGNDPWVGAAKALTNVWTHGGSDAASASAEHVLQSCRLGDSTVEVLATAVLALVFGNRAGRAEWWCDKLIASSAQRGATTWQALLTAVRADIALRRGEAEAAATHARAALTLLPARSWGVMIGYPIATLVLAETALERHEEAAEAVRQRVPEALYSTVWGQRYLHARGHHYLATNQVLAAVSDFQACAALRQEWDLDLPILAPWRSDLAQANLKLNRQAAARELVQEQLNLTPPLDARTRGITLRVLAASTEQAQRPSLLRQSVECLQASGDRLELAVTLGDLSQFHQQFERVRAAKPSRPAVRGKGTPVLSEAERRVAQLAVLGHPNREIGQRLFITVSTVEQHLTRIYRKLGVSGRSELPVGLVMDSTD</sequence>
<dbReference type="SUPFAM" id="SSF52540">
    <property type="entry name" value="P-loop containing nucleoside triphosphate hydrolases"/>
    <property type="match status" value="1"/>
</dbReference>
<evidence type="ECO:0000259" key="5">
    <source>
        <dbReference type="PROSITE" id="PS50043"/>
    </source>
</evidence>
<name>A0A4R6SKE5_LABRH</name>
<proteinExistence type="predicted"/>
<evidence type="ECO:0000256" key="3">
    <source>
        <dbReference type="ARBA" id="ARBA00023163"/>
    </source>
</evidence>
<dbReference type="AlphaFoldDB" id="A0A4R6SKE5"/>
<dbReference type="RefSeq" id="WP_133847298.1">
    <property type="nucleotide sequence ID" value="NZ_SNXZ01000001.1"/>
</dbReference>
<evidence type="ECO:0000256" key="4">
    <source>
        <dbReference type="SAM" id="MobiDB-lite"/>
    </source>
</evidence>
<dbReference type="Gene3D" id="1.10.10.10">
    <property type="entry name" value="Winged helix-like DNA-binding domain superfamily/Winged helix DNA-binding domain"/>
    <property type="match status" value="1"/>
</dbReference>
<dbReference type="SUPFAM" id="SSF46894">
    <property type="entry name" value="C-terminal effector domain of the bipartite response regulators"/>
    <property type="match status" value="1"/>
</dbReference>
<comment type="caution">
    <text evidence="6">The sequence shown here is derived from an EMBL/GenBank/DDBJ whole genome shotgun (WGS) entry which is preliminary data.</text>
</comment>
<dbReference type="CDD" id="cd06170">
    <property type="entry name" value="LuxR_C_like"/>
    <property type="match status" value="1"/>
</dbReference>
<dbReference type="InterPro" id="IPR036388">
    <property type="entry name" value="WH-like_DNA-bd_sf"/>
</dbReference>
<feature type="region of interest" description="Disordered" evidence="4">
    <location>
        <begin position="1"/>
        <end position="21"/>
    </location>
</feature>
<organism evidence="6 7">
    <name type="scientific">Labedaea rhizosphaerae</name>
    <dbReference type="NCBI Taxonomy" id="598644"/>
    <lineage>
        <taxon>Bacteria</taxon>
        <taxon>Bacillati</taxon>
        <taxon>Actinomycetota</taxon>
        <taxon>Actinomycetes</taxon>
        <taxon>Pseudonocardiales</taxon>
        <taxon>Pseudonocardiaceae</taxon>
        <taxon>Labedaea</taxon>
    </lineage>
</organism>
<keyword evidence="1" id="KW-0805">Transcription regulation</keyword>
<dbReference type="PRINTS" id="PR00038">
    <property type="entry name" value="HTHLUXR"/>
</dbReference>
<dbReference type="EMBL" id="SNXZ01000001">
    <property type="protein sequence ID" value="TDQ04387.1"/>
    <property type="molecule type" value="Genomic_DNA"/>
</dbReference>
<dbReference type="Gene3D" id="3.40.50.300">
    <property type="entry name" value="P-loop containing nucleotide triphosphate hydrolases"/>
    <property type="match status" value="1"/>
</dbReference>
<evidence type="ECO:0000313" key="6">
    <source>
        <dbReference type="EMBL" id="TDQ04387.1"/>
    </source>
</evidence>
<dbReference type="InterPro" id="IPR027417">
    <property type="entry name" value="P-loop_NTPase"/>
</dbReference>
<keyword evidence="2" id="KW-0238">DNA-binding</keyword>
<evidence type="ECO:0000313" key="7">
    <source>
        <dbReference type="Proteomes" id="UP000295444"/>
    </source>
</evidence>
<reference evidence="6 7" key="1">
    <citation type="submission" date="2019-03" db="EMBL/GenBank/DDBJ databases">
        <title>Genomic Encyclopedia of Type Strains, Phase IV (KMG-IV): sequencing the most valuable type-strain genomes for metagenomic binning, comparative biology and taxonomic classification.</title>
        <authorList>
            <person name="Goeker M."/>
        </authorList>
    </citation>
    <scope>NUCLEOTIDE SEQUENCE [LARGE SCALE GENOMIC DNA]</scope>
    <source>
        <strain evidence="6 7">DSM 45361</strain>
    </source>
</reference>
<dbReference type="PANTHER" id="PTHR44688">
    <property type="entry name" value="DNA-BINDING TRANSCRIPTIONAL ACTIVATOR DEVR_DOSR"/>
    <property type="match status" value="1"/>
</dbReference>
<dbReference type="SMART" id="SM00421">
    <property type="entry name" value="HTH_LUXR"/>
    <property type="match status" value="1"/>
</dbReference>
<dbReference type="GO" id="GO:0003677">
    <property type="term" value="F:DNA binding"/>
    <property type="evidence" value="ECO:0007669"/>
    <property type="project" value="UniProtKB-KW"/>
</dbReference>
<keyword evidence="3" id="KW-0804">Transcription</keyword>
<dbReference type="Pfam" id="PF13191">
    <property type="entry name" value="AAA_16"/>
    <property type="match status" value="1"/>
</dbReference>
<keyword evidence="7" id="KW-1185">Reference proteome</keyword>
<dbReference type="PANTHER" id="PTHR44688:SF16">
    <property type="entry name" value="DNA-BINDING TRANSCRIPTIONAL ACTIVATOR DEVR_DOSR"/>
    <property type="match status" value="1"/>
</dbReference>
<dbReference type="InterPro" id="IPR041664">
    <property type="entry name" value="AAA_16"/>
</dbReference>
<accession>A0A4R6SKE5</accession>
<dbReference type="PROSITE" id="PS50043">
    <property type="entry name" value="HTH_LUXR_2"/>
    <property type="match status" value="1"/>
</dbReference>